<feature type="signal peptide" evidence="1">
    <location>
        <begin position="1"/>
        <end position="29"/>
    </location>
</feature>
<dbReference type="AlphaFoldDB" id="A0A6N7PL06"/>
<accession>A0A6N7PL06</accession>
<keyword evidence="1" id="KW-0732">Signal</keyword>
<dbReference type="EMBL" id="WJIE01000003">
    <property type="protein sequence ID" value="MRG92743.1"/>
    <property type="molecule type" value="Genomic_DNA"/>
</dbReference>
<reference evidence="2 3" key="1">
    <citation type="submission" date="2019-10" db="EMBL/GenBank/DDBJ databases">
        <title>A soil myxobacterium in the family Polyangiaceae.</title>
        <authorList>
            <person name="Li Y."/>
            <person name="Wang J."/>
        </authorList>
    </citation>
    <scope>NUCLEOTIDE SEQUENCE [LARGE SCALE GENOMIC DNA]</scope>
    <source>
        <strain evidence="2 3">DSM 14734</strain>
    </source>
</reference>
<dbReference type="InterPro" id="IPR011250">
    <property type="entry name" value="OMP/PagP_B-barrel"/>
</dbReference>
<dbReference type="RefSeq" id="WP_153819580.1">
    <property type="nucleotide sequence ID" value="NZ_WJIE01000003.1"/>
</dbReference>
<protein>
    <recommendedName>
        <fullName evidence="4">Outer membrane beta-barrel protein</fullName>
    </recommendedName>
</protein>
<sequence>MRISPSNPRFLASTLALLATLVTASAASAEEPAPDAPVVPAKPRPFHVGLSGGVAYQTVRVSSVIPTQYMAATLGLHAGYSVNDKLMIGFELLSIEKDMGRAGPFSEFDPGLAPQAGCSDCQHPVGGWVKDTTAIFGTLGPRVEFTPFGKDGLYIGATAGLAWLWGVDSTYGFGGAGRLGYRLRIVDVVGVALEAGAQAQTFGGGNYTTAPFGMVLFRPYF</sequence>
<dbReference type="SUPFAM" id="SSF56925">
    <property type="entry name" value="OMPA-like"/>
    <property type="match status" value="1"/>
</dbReference>
<gene>
    <name evidence="2" type="ORF">GF068_12510</name>
</gene>
<evidence type="ECO:0000256" key="1">
    <source>
        <dbReference type="SAM" id="SignalP"/>
    </source>
</evidence>
<name>A0A6N7PL06_9BACT</name>
<evidence type="ECO:0000313" key="2">
    <source>
        <dbReference type="EMBL" id="MRG92743.1"/>
    </source>
</evidence>
<evidence type="ECO:0000313" key="3">
    <source>
        <dbReference type="Proteomes" id="UP000440224"/>
    </source>
</evidence>
<dbReference type="Proteomes" id="UP000440224">
    <property type="component" value="Unassembled WGS sequence"/>
</dbReference>
<keyword evidence="3" id="KW-1185">Reference proteome</keyword>
<dbReference type="OrthoDB" id="5512520at2"/>
<evidence type="ECO:0008006" key="4">
    <source>
        <dbReference type="Google" id="ProtNLM"/>
    </source>
</evidence>
<proteinExistence type="predicted"/>
<organism evidence="2 3">
    <name type="scientific">Polyangium spumosum</name>
    <dbReference type="NCBI Taxonomy" id="889282"/>
    <lineage>
        <taxon>Bacteria</taxon>
        <taxon>Pseudomonadati</taxon>
        <taxon>Myxococcota</taxon>
        <taxon>Polyangia</taxon>
        <taxon>Polyangiales</taxon>
        <taxon>Polyangiaceae</taxon>
        <taxon>Polyangium</taxon>
    </lineage>
</organism>
<feature type="chain" id="PRO_5026897798" description="Outer membrane beta-barrel protein" evidence="1">
    <location>
        <begin position="30"/>
        <end position="221"/>
    </location>
</feature>
<comment type="caution">
    <text evidence="2">The sequence shown here is derived from an EMBL/GenBank/DDBJ whole genome shotgun (WGS) entry which is preliminary data.</text>
</comment>